<dbReference type="RefSeq" id="WP_271315460.1">
    <property type="nucleotide sequence ID" value="NZ_JABXJJ020000045.1"/>
</dbReference>
<dbReference type="AlphaFoldDB" id="A0AA90H4Q4"/>
<evidence type="ECO:0000259" key="1">
    <source>
        <dbReference type="Pfam" id="PF09348"/>
    </source>
</evidence>
<reference evidence="2" key="1">
    <citation type="submission" date="2023-05" db="EMBL/GenBank/DDBJ databases">
        <title>Streptantibioticus silvisoli sp. nov., acidotolerant actinomycetes 1 from pine litter.</title>
        <authorList>
            <person name="Swiecimska M."/>
            <person name="Golinska P."/>
            <person name="Sangal V."/>
            <person name="Wachnowicz B."/>
            <person name="Goodfellow M."/>
        </authorList>
    </citation>
    <scope>NUCLEOTIDE SEQUENCE</scope>
    <source>
        <strain evidence="2">SL13</strain>
    </source>
</reference>
<gene>
    <name evidence="2" type="ORF">POF50_029435</name>
</gene>
<evidence type="ECO:0000313" key="2">
    <source>
        <dbReference type="EMBL" id="MDI5973419.1"/>
    </source>
</evidence>
<dbReference type="Pfam" id="PF09348">
    <property type="entry name" value="DUF1990"/>
    <property type="match status" value="1"/>
</dbReference>
<name>A0AA90H4Q4_9ACTN</name>
<feature type="domain" description="DUF1990" evidence="1">
    <location>
        <begin position="5"/>
        <end position="162"/>
    </location>
</feature>
<organism evidence="2">
    <name type="scientific">Streptantibioticus silvisoli</name>
    <dbReference type="NCBI Taxonomy" id="2705255"/>
    <lineage>
        <taxon>Bacteria</taxon>
        <taxon>Bacillati</taxon>
        <taxon>Actinomycetota</taxon>
        <taxon>Actinomycetes</taxon>
        <taxon>Kitasatosporales</taxon>
        <taxon>Streptomycetaceae</taxon>
        <taxon>Streptantibioticus</taxon>
    </lineage>
</organism>
<comment type="caution">
    <text evidence="2">The sequence shown here is derived from an EMBL/GenBank/DDBJ whole genome shotgun (WGS) entry which is preliminary data.</text>
</comment>
<proteinExistence type="predicted"/>
<dbReference type="PIRSF" id="PIRSF010260">
    <property type="entry name" value="UCP010260"/>
    <property type="match status" value="1"/>
</dbReference>
<dbReference type="EMBL" id="JABXJJ020000045">
    <property type="protein sequence ID" value="MDI5973419.1"/>
    <property type="molecule type" value="Genomic_DNA"/>
</dbReference>
<dbReference type="InterPro" id="IPR018960">
    <property type="entry name" value="DUF1990"/>
</dbReference>
<sequence length="183" mass="19922">MGSLTYREVGATGDGSRLPPPGYHLLRESMRIGSGEREFAAAGEALMRWRMHRRMGVRMDTEASAAAPGVRVAVGLGVGPLRLTAPCEVVWTVREAHRIGWAYGSLPGHPECGEESFVVERGADGTVRLTVTAFSRPAVWYTRVGGPAIRLFQRAYARRCGRVLRRLAATRTGQSVRDRTSGG</sequence>
<protein>
    <submittedName>
        <fullName evidence="2">DUF1990 domain-containing protein</fullName>
    </submittedName>
</protein>
<dbReference type="PANTHER" id="PTHR34202:SF1">
    <property type="entry name" value="UPF0548 PROTEIN"/>
    <property type="match status" value="1"/>
</dbReference>
<accession>A0AA90H4Q4</accession>
<dbReference type="PANTHER" id="PTHR34202">
    <property type="entry name" value="UPF0548 PROTEIN"/>
    <property type="match status" value="1"/>
</dbReference>
<dbReference type="InterPro" id="IPR014457">
    <property type="entry name" value="UCP010260"/>
</dbReference>